<dbReference type="AlphaFoldDB" id="A0A839UN45"/>
<dbReference type="EMBL" id="JACHXZ010000004">
    <property type="protein sequence ID" value="MBB3169584.1"/>
    <property type="molecule type" value="Genomic_DNA"/>
</dbReference>
<dbReference type="PANTHER" id="PTHR10579">
    <property type="entry name" value="CALCIUM-ACTIVATED CHLORIDE CHANNEL REGULATOR"/>
    <property type="match status" value="1"/>
</dbReference>
<dbReference type="Pfam" id="PF12034">
    <property type="entry name" value="YfbK_C"/>
    <property type="match status" value="1"/>
</dbReference>
<evidence type="ECO:0000313" key="3">
    <source>
        <dbReference type="EMBL" id="MBB3169584.1"/>
    </source>
</evidence>
<dbReference type="Pfam" id="PF00092">
    <property type="entry name" value="VWA"/>
    <property type="match status" value="1"/>
</dbReference>
<keyword evidence="1" id="KW-0812">Transmembrane</keyword>
<dbReference type="Pfam" id="PF12450">
    <property type="entry name" value="vWF_A"/>
    <property type="match status" value="1"/>
</dbReference>
<dbReference type="InterPro" id="IPR002035">
    <property type="entry name" value="VWF_A"/>
</dbReference>
<accession>A0A839UN45</accession>
<gene>
    <name evidence="3" type="ORF">FHS30_002797</name>
</gene>
<keyword evidence="4" id="KW-1185">Reference proteome</keyword>
<evidence type="ECO:0000259" key="2">
    <source>
        <dbReference type="PROSITE" id="PS50234"/>
    </source>
</evidence>
<evidence type="ECO:0000313" key="4">
    <source>
        <dbReference type="Proteomes" id="UP000559987"/>
    </source>
</evidence>
<dbReference type="RefSeq" id="WP_183911087.1">
    <property type="nucleotide sequence ID" value="NZ_JACHXZ010000004.1"/>
</dbReference>
<dbReference type="Gene3D" id="3.40.50.410">
    <property type="entry name" value="von Willebrand factor, type A domain"/>
    <property type="match status" value="1"/>
</dbReference>
<evidence type="ECO:0000256" key="1">
    <source>
        <dbReference type="SAM" id="Phobius"/>
    </source>
</evidence>
<dbReference type="InterPro" id="IPR036465">
    <property type="entry name" value="vWFA_dom_sf"/>
</dbReference>
<name>A0A839UN45_9GAMM</name>
<dbReference type="Proteomes" id="UP000559987">
    <property type="component" value="Unassembled WGS sequence"/>
</dbReference>
<sequence length="675" mass="73264">MTDKQNAADAALTRALADAQDTPVDAGAKARAIDAALMEFDRVQKKNTESHQGFWQRWRPTGTLTTLGHSIMELFQRKWLYSGIAAASVAVLTVMVAQQMQHTVVAPELDGAQVPQLNGERRLAKKEALELAESEADYTPTEEVIVTGARLALAKEKGKGKEKPASPVAQQLPAASVVASDSFIEIPSQPQGRDDFEHVDENPVKRVVDSPVSTFSIDVDTASYSFVRRQLNQGVLPQKDAVRVEELVNYFDYDYPLPSTKDTPFSTNVIVSDSPWTAGNKLMHIGIKGYQLSAAQKPKTNLVFLLDVSGSMNAPDKLPLVKQSMELLLSQLQPDDTVAIAVYAGAAGTVLEPTAAKDKQKILTALNQLSAGGSTAGAQGIKLAYQLAAANFEQGAVNRVILATDGDFNVGITNREELKGFVERERNKGIYLSVLGFGQGNYHDHLMQTLAQNGNGVAAYIDTLSEAQKVLVTEATRNLFPIAQDVKIQVEFNPNTVQEYRLIGYETRALAREDFNNDKVDAGDIGAGHSVTAIYEFTPLGGKALIDSPRYTPKNAVTEVEAGPDQGNLLNSEYAFVKLRYKLPGAAESRLLEQPVPPVNTINARTRVAAWVQRETDFATAVAGFAQLLKGGKYTGDWSYDDALALAQASKGADPYGYRTEFVQLVRKAKMAQGL</sequence>
<reference evidence="3 4" key="1">
    <citation type="submission" date="2020-08" db="EMBL/GenBank/DDBJ databases">
        <title>Genomic Encyclopedia of Type Strains, Phase III (KMG-III): the genomes of soil and plant-associated and newly described type strains.</title>
        <authorList>
            <person name="Whitman W."/>
        </authorList>
    </citation>
    <scope>NUCLEOTIDE SEQUENCE [LARGE SCALE GENOMIC DNA]</scope>
    <source>
        <strain evidence="3 4">CECT 8571</strain>
    </source>
</reference>
<keyword evidence="1" id="KW-1133">Transmembrane helix</keyword>
<comment type="caution">
    <text evidence="3">The sequence shown here is derived from an EMBL/GenBank/DDBJ whole genome shotgun (WGS) entry which is preliminary data.</text>
</comment>
<dbReference type="InterPro" id="IPR021908">
    <property type="entry name" value="YfbK_C"/>
</dbReference>
<feature type="transmembrane region" description="Helical" evidence="1">
    <location>
        <begin position="79"/>
        <end position="97"/>
    </location>
</feature>
<dbReference type="CDD" id="cd01465">
    <property type="entry name" value="vWA_subgroup"/>
    <property type="match status" value="1"/>
</dbReference>
<dbReference type="SUPFAM" id="SSF53300">
    <property type="entry name" value="vWA-like"/>
    <property type="match status" value="1"/>
</dbReference>
<protein>
    <submittedName>
        <fullName evidence="3">Ca-activated chloride channel family protein</fullName>
    </submittedName>
</protein>
<organism evidence="3 4">
    <name type="scientific">Simiduia aestuariiviva</name>
    <dbReference type="NCBI Taxonomy" id="1510459"/>
    <lineage>
        <taxon>Bacteria</taxon>
        <taxon>Pseudomonadati</taxon>
        <taxon>Pseudomonadota</taxon>
        <taxon>Gammaproteobacteria</taxon>
        <taxon>Cellvibrionales</taxon>
        <taxon>Cellvibrionaceae</taxon>
        <taxon>Simiduia</taxon>
    </lineage>
</organism>
<dbReference type="InterPro" id="IPR051266">
    <property type="entry name" value="CLCR"/>
</dbReference>
<feature type="domain" description="VWFA" evidence="2">
    <location>
        <begin position="301"/>
        <end position="479"/>
    </location>
</feature>
<dbReference type="SMART" id="SM00327">
    <property type="entry name" value="VWA"/>
    <property type="match status" value="1"/>
</dbReference>
<keyword evidence="1" id="KW-0472">Membrane</keyword>
<dbReference type="PANTHER" id="PTHR10579:SF43">
    <property type="entry name" value="ZINC FINGER (C3HC4-TYPE RING FINGER) FAMILY PROTEIN"/>
    <property type="match status" value="1"/>
</dbReference>
<dbReference type="PROSITE" id="PS50234">
    <property type="entry name" value="VWFA"/>
    <property type="match status" value="1"/>
</dbReference>
<dbReference type="InterPro" id="IPR022156">
    <property type="entry name" value="Uncharacterised_YfbK_N"/>
</dbReference>
<proteinExistence type="predicted"/>